<dbReference type="SUPFAM" id="SSF48208">
    <property type="entry name" value="Six-hairpin glycosidases"/>
    <property type="match status" value="1"/>
</dbReference>
<sequence length="434" mass="50642">MEALEKKAKEVLVNNFKEGFSIPCAKLYPFQWFWDSGLIAIGFAHFDMEKAEQEIETLLDAQWGNGFIPHIIFHTETDTYFPGADFHQSNLHPEASKKYRSTGMTQPPVTGFVLEEMYRISKDKPATLKYIETVIDKVYSNHNYFFTKRDPQNEGLVYIYHNWESGTDNSPIWDDIWATMNPPEYTFERRDTTHVDASERPSKREYDHYLHIIEIAKEHNYSDEKIAELSPFLVQDPLFNAMLIKSNQSLIALYKLIGNNDDKVEQLQKWQDKSVKSFNNKLFDEELGAYIHYDLRNEKPLRYLSSSSFAPLYANIPSKERAASMVNIMMDKFGGDQQYLCASFDPTSERFNPKKYWRGPVWVNLNWMLFNGLNQYGYNNIAERVKQDTIDIIANNGFYEYFDSRKQAHKDGNAGYGGNDFSWSAALYIDLLKR</sequence>
<dbReference type="GO" id="GO:0016798">
    <property type="term" value="F:hydrolase activity, acting on glycosyl bonds"/>
    <property type="evidence" value="ECO:0007669"/>
    <property type="project" value="UniProtKB-KW"/>
</dbReference>
<comment type="caution">
    <text evidence="5">The sequence shown here is derived from an EMBL/GenBank/DDBJ whole genome shotgun (WGS) entry which is preliminary data.</text>
</comment>
<keyword evidence="3 5" id="KW-0326">Glycosidase</keyword>
<evidence type="ECO:0000313" key="5">
    <source>
        <dbReference type="EMBL" id="GAA4234675.1"/>
    </source>
</evidence>
<feature type="domain" description="Mannosylglycerate hydrolase MGH1-like glycoside hydrolase" evidence="4">
    <location>
        <begin position="28"/>
        <end position="424"/>
    </location>
</feature>
<evidence type="ECO:0000259" key="4">
    <source>
        <dbReference type="Pfam" id="PF22422"/>
    </source>
</evidence>
<dbReference type="InterPro" id="IPR012341">
    <property type="entry name" value="6hp_glycosidase-like_sf"/>
</dbReference>
<dbReference type="Pfam" id="PF22422">
    <property type="entry name" value="MGH1-like_GH"/>
    <property type="match status" value="1"/>
</dbReference>
<keyword evidence="2" id="KW-0378">Hydrolase</keyword>
<comment type="similarity">
    <text evidence="1">Belongs to the glycosyl hydrolase 63 family.</text>
</comment>
<dbReference type="Proteomes" id="UP001501496">
    <property type="component" value="Unassembled WGS sequence"/>
</dbReference>
<protein>
    <submittedName>
        <fullName evidence="5">Trehalase family glycosidase</fullName>
    </submittedName>
</protein>
<dbReference type="InterPro" id="IPR054491">
    <property type="entry name" value="MGH1-like_GH"/>
</dbReference>
<dbReference type="EMBL" id="BAABCA010000003">
    <property type="protein sequence ID" value="GAA4234675.1"/>
    <property type="molecule type" value="Genomic_DNA"/>
</dbReference>
<dbReference type="InterPro" id="IPR004888">
    <property type="entry name" value="Glycoside_hydrolase_63"/>
</dbReference>
<dbReference type="RefSeq" id="WP_344787496.1">
    <property type="nucleotide sequence ID" value="NZ_BAABCA010000003.1"/>
</dbReference>
<dbReference type="PANTHER" id="PTHR10412">
    <property type="entry name" value="MANNOSYL-OLIGOSACCHARIDE GLUCOSIDASE"/>
    <property type="match status" value="1"/>
</dbReference>
<dbReference type="PANTHER" id="PTHR10412:SF11">
    <property type="entry name" value="MANNOSYL-OLIGOSACCHARIDE GLUCOSIDASE"/>
    <property type="match status" value="1"/>
</dbReference>
<evidence type="ECO:0000256" key="3">
    <source>
        <dbReference type="ARBA" id="ARBA00023295"/>
    </source>
</evidence>
<keyword evidence="6" id="KW-1185">Reference proteome</keyword>
<proteinExistence type="inferred from homology"/>
<gene>
    <name evidence="5" type="ORF">GCM10022291_14670</name>
</gene>
<dbReference type="Gene3D" id="1.50.10.10">
    <property type="match status" value="1"/>
</dbReference>
<accession>A0ABP8C6N8</accession>
<evidence type="ECO:0000256" key="2">
    <source>
        <dbReference type="ARBA" id="ARBA00022801"/>
    </source>
</evidence>
<name>A0ABP8C6N8_9FLAO</name>
<dbReference type="InterPro" id="IPR008928">
    <property type="entry name" value="6-hairpin_glycosidase_sf"/>
</dbReference>
<evidence type="ECO:0000256" key="1">
    <source>
        <dbReference type="ARBA" id="ARBA00010833"/>
    </source>
</evidence>
<reference evidence="6" key="1">
    <citation type="journal article" date="2019" name="Int. J. Syst. Evol. Microbiol.">
        <title>The Global Catalogue of Microorganisms (GCM) 10K type strain sequencing project: providing services to taxonomists for standard genome sequencing and annotation.</title>
        <authorList>
            <consortium name="The Broad Institute Genomics Platform"/>
            <consortium name="The Broad Institute Genome Sequencing Center for Infectious Disease"/>
            <person name="Wu L."/>
            <person name="Ma J."/>
        </authorList>
    </citation>
    <scope>NUCLEOTIDE SEQUENCE [LARGE SCALE GENOMIC DNA]</scope>
    <source>
        <strain evidence="6">JCM 17630</strain>
    </source>
</reference>
<evidence type="ECO:0000313" key="6">
    <source>
        <dbReference type="Proteomes" id="UP001501496"/>
    </source>
</evidence>
<organism evidence="5 6">
    <name type="scientific">Postechiella marina</name>
    <dbReference type="NCBI Taxonomy" id="943941"/>
    <lineage>
        <taxon>Bacteria</taxon>
        <taxon>Pseudomonadati</taxon>
        <taxon>Bacteroidota</taxon>
        <taxon>Flavobacteriia</taxon>
        <taxon>Flavobacteriales</taxon>
        <taxon>Flavobacteriaceae</taxon>
        <taxon>Postechiella</taxon>
    </lineage>
</organism>